<feature type="domain" description="Resuscitation-promoting factor core lysozyme-like" evidence="5">
    <location>
        <begin position="66"/>
        <end position="140"/>
    </location>
</feature>
<dbReference type="Pfam" id="PF06737">
    <property type="entry name" value="Transglycosylas"/>
    <property type="match status" value="1"/>
</dbReference>
<dbReference type="Gene3D" id="1.10.530.10">
    <property type="match status" value="1"/>
</dbReference>
<comment type="similarity">
    <text evidence="1">Belongs to the transglycosylase family. Rpf subfamily.</text>
</comment>
<proteinExistence type="inferred from homology"/>
<dbReference type="InterPro" id="IPR010618">
    <property type="entry name" value="RPF"/>
</dbReference>
<dbReference type="STRING" id="1032480.MLP_49610"/>
<keyword evidence="2" id="KW-0378">Hydrolase</keyword>
<organism evidence="6 7">
    <name type="scientific">Microlunatus phosphovorus (strain ATCC 700054 / DSM 10555 / JCM 9379 / NBRC 101784 / NCIMB 13414 / VKM Ac-1990 / NM-1)</name>
    <dbReference type="NCBI Taxonomy" id="1032480"/>
    <lineage>
        <taxon>Bacteria</taxon>
        <taxon>Bacillati</taxon>
        <taxon>Actinomycetota</taxon>
        <taxon>Actinomycetes</taxon>
        <taxon>Propionibacteriales</taxon>
        <taxon>Propionibacteriaceae</taxon>
        <taxon>Microlunatus</taxon>
    </lineage>
</organism>
<keyword evidence="7" id="KW-1185">Reference proteome</keyword>
<feature type="transmembrane region" description="Helical" evidence="4">
    <location>
        <begin position="42"/>
        <end position="60"/>
    </location>
</feature>
<dbReference type="SUPFAM" id="SSF53955">
    <property type="entry name" value="Lysozyme-like"/>
    <property type="match status" value="1"/>
</dbReference>
<sequence length="232" mass="24533">MTITGSSASGPTSEPAGPEPIASVPATSGRTAAWVPIALRRLIGVVAAVALVVGMSFGAAKPAEAKGNVWNRVAKCESGGRWKINTGNGYYGGLQFSASTWRAYGGKKYGKQAHKASKAEQIAIARRVLAGQGPGAWGGCARKAGLTKKTGKANRHAKPALTKAQKKAKAAKIKKLKATKVATVTKKTHSLKELAKRYYVKGGWQAVYRLNVGKVVKRPKAHIKHGTKIRLR</sequence>
<dbReference type="AlphaFoldDB" id="F5XG41"/>
<keyword evidence="4" id="KW-1133">Transmembrane helix</keyword>
<dbReference type="Proteomes" id="UP000007947">
    <property type="component" value="Chromosome"/>
</dbReference>
<feature type="region of interest" description="Disordered" evidence="3">
    <location>
        <begin position="1"/>
        <end position="25"/>
    </location>
</feature>
<dbReference type="HOGENOM" id="CLU_045108_0_1_11"/>
<evidence type="ECO:0000256" key="1">
    <source>
        <dbReference type="ARBA" id="ARBA00010830"/>
    </source>
</evidence>
<keyword evidence="4" id="KW-0472">Membrane</keyword>
<evidence type="ECO:0000256" key="2">
    <source>
        <dbReference type="ARBA" id="ARBA00022801"/>
    </source>
</evidence>
<reference evidence="6 7" key="1">
    <citation type="submission" date="2011-05" db="EMBL/GenBank/DDBJ databases">
        <title>Whole genome sequence of Microlunatus phosphovorus NM-1.</title>
        <authorList>
            <person name="Hosoyama A."/>
            <person name="Sasaki K."/>
            <person name="Harada T."/>
            <person name="Igarashi R."/>
            <person name="Kawakoshi A."/>
            <person name="Sasagawa M."/>
            <person name="Fukada J."/>
            <person name="Nakamura S."/>
            <person name="Katano Y."/>
            <person name="Hanada S."/>
            <person name="Kamagata Y."/>
            <person name="Nakamura N."/>
            <person name="Yamazaki S."/>
            <person name="Fujita N."/>
        </authorList>
    </citation>
    <scope>NUCLEOTIDE SEQUENCE [LARGE SCALE GENOMIC DNA]</scope>
    <source>
        <strain evidence="7">ATCC 700054 / DSM 10555 / JCM 9379 / NBRC 101784 / NCIMB 13414 / VKM Ac-1990 / NM-1</strain>
    </source>
</reference>
<evidence type="ECO:0000256" key="3">
    <source>
        <dbReference type="SAM" id="MobiDB-lite"/>
    </source>
</evidence>
<name>F5XG41_MICPN</name>
<evidence type="ECO:0000259" key="5">
    <source>
        <dbReference type="Pfam" id="PF06737"/>
    </source>
</evidence>
<dbReference type="eggNOG" id="COG1652">
    <property type="taxonomic scope" value="Bacteria"/>
</dbReference>
<dbReference type="CDD" id="cd13925">
    <property type="entry name" value="RPF"/>
    <property type="match status" value="1"/>
</dbReference>
<accession>F5XG41</accession>
<evidence type="ECO:0000313" key="6">
    <source>
        <dbReference type="EMBL" id="BAK37975.1"/>
    </source>
</evidence>
<dbReference type="InterPro" id="IPR023346">
    <property type="entry name" value="Lysozyme-like_dom_sf"/>
</dbReference>
<dbReference type="EMBL" id="AP012204">
    <property type="protein sequence ID" value="BAK37975.1"/>
    <property type="molecule type" value="Genomic_DNA"/>
</dbReference>
<keyword evidence="4" id="KW-0812">Transmembrane</keyword>
<gene>
    <name evidence="6" type="ordered locus">MLP_49610</name>
</gene>
<feature type="compositionally biased region" description="Polar residues" evidence="3">
    <location>
        <begin position="1"/>
        <end position="12"/>
    </location>
</feature>
<evidence type="ECO:0000313" key="7">
    <source>
        <dbReference type="Proteomes" id="UP000007947"/>
    </source>
</evidence>
<dbReference type="GO" id="GO:0016787">
    <property type="term" value="F:hydrolase activity"/>
    <property type="evidence" value="ECO:0007669"/>
    <property type="project" value="UniProtKB-KW"/>
</dbReference>
<protein>
    <recommendedName>
        <fullName evidence="5">Resuscitation-promoting factor core lysozyme-like domain-containing protein</fullName>
    </recommendedName>
</protein>
<evidence type="ECO:0000256" key="4">
    <source>
        <dbReference type="SAM" id="Phobius"/>
    </source>
</evidence>
<dbReference type="KEGG" id="mph:MLP_49610"/>